<dbReference type="AlphaFoldDB" id="A0AAQ3RYP3"/>
<organism evidence="1 2">
    <name type="scientific">Vigna mungo</name>
    <name type="common">Black gram</name>
    <name type="synonym">Phaseolus mungo</name>
    <dbReference type="NCBI Taxonomy" id="3915"/>
    <lineage>
        <taxon>Eukaryota</taxon>
        <taxon>Viridiplantae</taxon>
        <taxon>Streptophyta</taxon>
        <taxon>Embryophyta</taxon>
        <taxon>Tracheophyta</taxon>
        <taxon>Spermatophyta</taxon>
        <taxon>Magnoliopsida</taxon>
        <taxon>eudicotyledons</taxon>
        <taxon>Gunneridae</taxon>
        <taxon>Pentapetalae</taxon>
        <taxon>rosids</taxon>
        <taxon>fabids</taxon>
        <taxon>Fabales</taxon>
        <taxon>Fabaceae</taxon>
        <taxon>Papilionoideae</taxon>
        <taxon>50 kb inversion clade</taxon>
        <taxon>NPAAA clade</taxon>
        <taxon>indigoferoid/millettioid clade</taxon>
        <taxon>Phaseoleae</taxon>
        <taxon>Vigna</taxon>
    </lineage>
</organism>
<name>A0AAQ3RYP3_VIGMU</name>
<keyword evidence="2" id="KW-1185">Reference proteome</keyword>
<proteinExistence type="predicted"/>
<accession>A0AAQ3RYP3</accession>
<gene>
    <name evidence="1" type="ORF">V8G54_013756</name>
</gene>
<dbReference type="Proteomes" id="UP001374535">
    <property type="component" value="Chromosome 5"/>
</dbReference>
<sequence>MDYFQGIVCFGFHRFDHDKSQPGDISSGASRACLQSLKAEIVVGCSLASALYQIFIAWKKASAVACWYCNHNNNGLEKETQNQWFRVCHCESSKEIGDDRSQ</sequence>
<protein>
    <submittedName>
        <fullName evidence="1">Uncharacterized protein</fullName>
    </submittedName>
</protein>
<evidence type="ECO:0000313" key="1">
    <source>
        <dbReference type="EMBL" id="WVZ09226.1"/>
    </source>
</evidence>
<reference evidence="1 2" key="1">
    <citation type="journal article" date="2023" name="Life. Sci Alliance">
        <title>Evolutionary insights into 3D genome organization and epigenetic landscape of Vigna mungo.</title>
        <authorList>
            <person name="Junaid A."/>
            <person name="Singh B."/>
            <person name="Bhatia S."/>
        </authorList>
    </citation>
    <scope>NUCLEOTIDE SEQUENCE [LARGE SCALE GENOMIC DNA]</scope>
    <source>
        <strain evidence="1">Urdbean</strain>
    </source>
</reference>
<evidence type="ECO:0000313" key="2">
    <source>
        <dbReference type="Proteomes" id="UP001374535"/>
    </source>
</evidence>
<dbReference type="EMBL" id="CP144696">
    <property type="protein sequence ID" value="WVZ09226.1"/>
    <property type="molecule type" value="Genomic_DNA"/>
</dbReference>